<dbReference type="Proteomes" id="UP000722459">
    <property type="component" value="Unassembled WGS sequence"/>
</dbReference>
<accession>A0A8T5GEX0</accession>
<evidence type="ECO:0000256" key="1">
    <source>
        <dbReference type="SAM" id="Phobius"/>
    </source>
</evidence>
<feature type="transmembrane region" description="Helical" evidence="1">
    <location>
        <begin position="20"/>
        <end position="38"/>
    </location>
</feature>
<feature type="non-terminal residue" evidence="2">
    <location>
        <position position="1"/>
    </location>
</feature>
<proteinExistence type="predicted"/>
<keyword evidence="1" id="KW-0472">Membrane</keyword>
<keyword evidence="1" id="KW-1133">Transmembrane helix</keyword>
<dbReference type="AlphaFoldDB" id="A0A8T5GEX0"/>
<evidence type="ECO:0000313" key="2">
    <source>
        <dbReference type="EMBL" id="MBT4870086.1"/>
    </source>
</evidence>
<comment type="caution">
    <text evidence="2">The sequence shown here is derived from an EMBL/GenBank/DDBJ whole genome shotgun (WGS) entry which is preliminary data.</text>
</comment>
<organism evidence="2 3">
    <name type="scientific">Candidatus Iainarchaeum sp</name>
    <dbReference type="NCBI Taxonomy" id="3101447"/>
    <lineage>
        <taxon>Archaea</taxon>
        <taxon>Candidatus Iainarchaeota</taxon>
        <taxon>Candidatus Iainarchaeia</taxon>
        <taxon>Candidatus Iainarchaeales</taxon>
        <taxon>Candidatus Iainarchaeaceae</taxon>
        <taxon>Candidatus Iainarchaeum</taxon>
    </lineage>
</organism>
<protein>
    <submittedName>
        <fullName evidence="2">Uncharacterized protein</fullName>
    </submittedName>
</protein>
<name>A0A8T5GEX0_9ARCH</name>
<keyword evidence="1" id="KW-0812">Transmembrane</keyword>
<gene>
    <name evidence="2" type="ORF">HON47_00740</name>
</gene>
<sequence length="48" mass="5443">IGLVFNGVVTTAQVEFLGVWPTLARFISILIVLLWTYTANKKITFKMK</sequence>
<reference evidence="2" key="1">
    <citation type="journal article" date="2021" name="ISME J.">
        <title>Mercury methylation by metabolically versatile and cosmopolitan marine bacteria.</title>
        <authorList>
            <person name="Lin H."/>
            <person name="Ascher D.B."/>
            <person name="Myung Y."/>
            <person name="Lamborg C.H."/>
            <person name="Hallam S.J."/>
            <person name="Gionfriddo C.M."/>
            <person name="Holt K.E."/>
            <person name="Moreau J.W."/>
        </authorList>
    </citation>
    <scope>NUCLEOTIDE SEQUENCE</scope>
    <source>
        <strain evidence="2">SI075_bin30</strain>
    </source>
</reference>
<dbReference type="EMBL" id="JABJNZ010000013">
    <property type="protein sequence ID" value="MBT4870086.1"/>
    <property type="molecule type" value="Genomic_DNA"/>
</dbReference>
<evidence type="ECO:0000313" key="3">
    <source>
        <dbReference type="Proteomes" id="UP000722459"/>
    </source>
</evidence>